<protein>
    <submittedName>
        <fullName evidence="1">Uncharacterized protein</fullName>
    </submittedName>
</protein>
<reference evidence="2" key="1">
    <citation type="submission" date="2019-09" db="EMBL/GenBank/DDBJ databases">
        <title>Antimicrobial potential of Antarctic Bacteria.</title>
        <authorList>
            <person name="Benaud N."/>
            <person name="Edwards R.J."/>
            <person name="Ferrari B.C."/>
        </authorList>
    </citation>
    <scope>NUCLEOTIDE SEQUENCE [LARGE SCALE GENOMIC DNA]</scope>
    <source>
        <strain evidence="2">SPB151</strain>
    </source>
</reference>
<evidence type="ECO:0000313" key="2">
    <source>
        <dbReference type="Proteomes" id="UP000515563"/>
    </source>
</evidence>
<proteinExistence type="predicted"/>
<dbReference type="EMBL" id="CP043661">
    <property type="protein sequence ID" value="QNE20292.1"/>
    <property type="molecule type" value="Genomic_DNA"/>
</dbReference>
<keyword evidence="2" id="KW-1185">Reference proteome</keyword>
<dbReference type="AlphaFoldDB" id="A0A7G6X227"/>
<dbReference type="Proteomes" id="UP000515563">
    <property type="component" value="Chromosome"/>
</dbReference>
<evidence type="ECO:0000313" key="1">
    <source>
        <dbReference type="EMBL" id="QNE20292.1"/>
    </source>
</evidence>
<dbReference type="RefSeq" id="WP_185442420.1">
    <property type="nucleotide sequence ID" value="NZ_CP043661.1"/>
</dbReference>
<accession>A0A7G6X227</accession>
<name>A0A7G6X227_9ACTN</name>
<sequence>MTLLKINFANTTEQLRDALPAKYGNEVFDRRTNKEAFGWSPRDDPFEGHKVDPESCREILRTGGRKVDTFAEFPYLPYAVADPKTNAFPVQVELTSLPVPYSDKYMDLLFQAAPQCATMRTDDRDPASIVERPVPGLGSRSRYILRTYLSHGKKIQEGVVLFRTQTYLADIRLYTPHFTEQKLLAFAKALETTLDRQLP</sequence>
<reference evidence="1 2" key="2">
    <citation type="journal article" date="2020" name="Microbiol. Resour. Announc.">
        <title>Antarctic desert soil bacteria exhibit high novel natural product potential, evaluated through long-read genome sequencing and comparative genomics.</title>
        <authorList>
            <person name="Benaud N."/>
            <person name="Edwards R.J."/>
            <person name="Amos T.G."/>
            <person name="D'Agostino P.M."/>
            <person name="Gutierrez-Chavez C."/>
            <person name="Montgomery K."/>
            <person name="Nicetic I."/>
            <person name="Ferrari B.C."/>
        </authorList>
    </citation>
    <scope>NUCLEOTIDE SEQUENCE [LARGE SCALE GENOMIC DNA]</scope>
    <source>
        <strain evidence="1 2">SPB151</strain>
    </source>
</reference>
<gene>
    <name evidence="1" type="ORF">F1D05_23255</name>
</gene>
<dbReference type="KEGG" id="kqi:F1D05_23255"/>
<organism evidence="1 2">
    <name type="scientific">Kribbella qitaiheensis</name>
    <dbReference type="NCBI Taxonomy" id="1544730"/>
    <lineage>
        <taxon>Bacteria</taxon>
        <taxon>Bacillati</taxon>
        <taxon>Actinomycetota</taxon>
        <taxon>Actinomycetes</taxon>
        <taxon>Propionibacteriales</taxon>
        <taxon>Kribbellaceae</taxon>
        <taxon>Kribbella</taxon>
    </lineage>
</organism>